<dbReference type="CDD" id="cd00071">
    <property type="entry name" value="GMPK"/>
    <property type="match status" value="1"/>
</dbReference>
<evidence type="ECO:0000256" key="3">
    <source>
        <dbReference type="ARBA" id="ARBA00016296"/>
    </source>
</evidence>
<dbReference type="SUPFAM" id="SSF52540">
    <property type="entry name" value="P-loop containing nucleoside triphosphate hydrolases"/>
    <property type="match status" value="1"/>
</dbReference>
<dbReference type="PANTHER" id="PTHR23117">
    <property type="entry name" value="GUANYLATE KINASE-RELATED"/>
    <property type="match status" value="1"/>
</dbReference>
<dbReference type="GO" id="GO:0004385">
    <property type="term" value="F:GMP kinase activity"/>
    <property type="evidence" value="ECO:0007669"/>
    <property type="project" value="UniProtKB-UniRule"/>
</dbReference>
<organism evidence="11 12">
    <name type="scientific">Acidithiobacillus caldus (strain ATCC 51756 / DSM 8584 / KU)</name>
    <dbReference type="NCBI Taxonomy" id="637389"/>
    <lineage>
        <taxon>Bacteria</taxon>
        <taxon>Pseudomonadati</taxon>
        <taxon>Pseudomonadota</taxon>
        <taxon>Acidithiobacillia</taxon>
        <taxon>Acidithiobacillales</taxon>
        <taxon>Acidithiobacillaceae</taxon>
        <taxon>Acidithiobacillus</taxon>
    </lineage>
</organism>
<name>A0A060A106_ACICK</name>
<keyword evidence="9" id="KW-0963">Cytoplasm</keyword>
<sequence length="209" mass="23225">MTHAAGILWILSAPSGAGKTSLARALVAEVPGLRTSVSFTTRAPRPGEQDGVDYHFVSKETFAAMAERGEFLEYAQVHGNSYGTGESWVKQQLFQGADCLLEIDWQGARLVRERLPDYAQSIFILPPSLSTLEERLRGRGQDSAEVIARRLAAAREELLHYDEFDYLVVNADFAAALADLRSILRAAHLRREQQQFTEGERLKHLLGGQ</sequence>
<evidence type="ECO:0000256" key="1">
    <source>
        <dbReference type="ARBA" id="ARBA00005790"/>
    </source>
</evidence>
<dbReference type="InterPro" id="IPR008145">
    <property type="entry name" value="GK/Ca_channel_bsu"/>
</dbReference>
<feature type="domain" description="Guanylate kinase-like" evidence="10">
    <location>
        <begin position="6"/>
        <end position="185"/>
    </location>
</feature>
<evidence type="ECO:0000256" key="6">
    <source>
        <dbReference type="ARBA" id="ARBA00022777"/>
    </source>
</evidence>
<comment type="subcellular location">
    <subcellularLocation>
        <location evidence="9">Cytoplasm</location>
    </subcellularLocation>
</comment>
<accession>A0A060A106</accession>
<dbReference type="HAMAP" id="MF_00328">
    <property type="entry name" value="Guanylate_kinase"/>
    <property type="match status" value="1"/>
</dbReference>
<evidence type="ECO:0000313" key="12">
    <source>
        <dbReference type="Proteomes" id="UP000005522"/>
    </source>
</evidence>
<dbReference type="Gene3D" id="3.40.50.300">
    <property type="entry name" value="P-loop containing nucleotide triphosphate hydrolases"/>
    <property type="match status" value="1"/>
</dbReference>
<dbReference type="RefSeq" id="WP_004873117.1">
    <property type="nucleotide sequence ID" value="NZ_CP005986.1"/>
</dbReference>
<feature type="binding site" evidence="9">
    <location>
        <begin position="13"/>
        <end position="20"/>
    </location>
    <ligand>
        <name>ATP</name>
        <dbReference type="ChEBI" id="CHEBI:30616"/>
    </ligand>
</feature>
<keyword evidence="4 9" id="KW-0808">Transferase</keyword>
<evidence type="ECO:0000256" key="9">
    <source>
        <dbReference type="HAMAP-Rule" id="MF_00328"/>
    </source>
</evidence>
<dbReference type="PROSITE" id="PS50052">
    <property type="entry name" value="GUANYLATE_KINASE_2"/>
    <property type="match status" value="1"/>
</dbReference>
<dbReference type="eggNOG" id="COG0194">
    <property type="taxonomic scope" value="Bacteria"/>
</dbReference>
<dbReference type="KEGG" id="acz:Acaty_c1954"/>
<dbReference type="Proteomes" id="UP000005522">
    <property type="component" value="Chromosome"/>
</dbReference>
<dbReference type="PANTHER" id="PTHR23117:SF13">
    <property type="entry name" value="GUANYLATE KINASE"/>
    <property type="match status" value="1"/>
</dbReference>
<dbReference type="InterPro" id="IPR027417">
    <property type="entry name" value="P-loop_NTPase"/>
</dbReference>
<dbReference type="GO" id="GO:0005829">
    <property type="term" value="C:cytosol"/>
    <property type="evidence" value="ECO:0007669"/>
    <property type="project" value="TreeGrafter"/>
</dbReference>
<dbReference type="NCBIfam" id="TIGR03263">
    <property type="entry name" value="guanyl_kin"/>
    <property type="match status" value="1"/>
</dbReference>
<dbReference type="EC" id="2.7.4.8" evidence="2 9"/>
<evidence type="ECO:0000259" key="10">
    <source>
        <dbReference type="PROSITE" id="PS50052"/>
    </source>
</evidence>
<evidence type="ECO:0000256" key="7">
    <source>
        <dbReference type="ARBA" id="ARBA00022840"/>
    </source>
</evidence>
<dbReference type="HOGENOM" id="CLU_001715_1_0_6"/>
<dbReference type="InterPro" id="IPR020590">
    <property type="entry name" value="Guanylate_kinase_CS"/>
</dbReference>
<dbReference type="FunFam" id="3.30.63.10:FF:000002">
    <property type="entry name" value="Guanylate kinase 1"/>
    <property type="match status" value="1"/>
</dbReference>
<protein>
    <recommendedName>
        <fullName evidence="3 9">Guanylate kinase</fullName>
        <ecNumber evidence="2 9">2.7.4.8</ecNumber>
    </recommendedName>
    <alternativeName>
        <fullName evidence="8 9">GMP kinase</fullName>
    </alternativeName>
</protein>
<dbReference type="Gene3D" id="3.30.63.10">
    <property type="entry name" value="Guanylate Kinase phosphate binding domain"/>
    <property type="match status" value="1"/>
</dbReference>
<comment type="similarity">
    <text evidence="1 9">Belongs to the guanylate kinase family.</text>
</comment>
<dbReference type="GO" id="GO:0005524">
    <property type="term" value="F:ATP binding"/>
    <property type="evidence" value="ECO:0007669"/>
    <property type="project" value="UniProtKB-UniRule"/>
</dbReference>
<dbReference type="Pfam" id="PF00625">
    <property type="entry name" value="Guanylate_kin"/>
    <property type="match status" value="1"/>
</dbReference>
<reference evidence="11 12" key="1">
    <citation type="journal article" date="2009" name="J. Bacteriol.">
        <title>Draft genome sequence of the extremely acidophilic bacterium Acidithiobacillus caldus ATCC 51756 reveals metabolic versatility in the genus Acidithiobacillus.</title>
        <authorList>
            <person name="Valdes J."/>
            <person name="Quatrini R."/>
            <person name="Hallberg K."/>
            <person name="Dopson M."/>
            <person name="Valenzuela P.D."/>
            <person name="Holmes D.S."/>
        </authorList>
    </citation>
    <scope>NUCLEOTIDE SEQUENCE [LARGE SCALE GENOMIC DNA]</scope>
    <source>
        <strain evidence="12">ATCC 51756 / DSM 8584 / KU</strain>
    </source>
</reference>
<dbReference type="AlphaFoldDB" id="A0A060A106"/>
<dbReference type="EMBL" id="CP005986">
    <property type="protein sequence ID" value="AIA55812.1"/>
    <property type="molecule type" value="Genomic_DNA"/>
</dbReference>
<evidence type="ECO:0000256" key="8">
    <source>
        <dbReference type="ARBA" id="ARBA00030128"/>
    </source>
</evidence>
<dbReference type="SMART" id="SM00072">
    <property type="entry name" value="GuKc"/>
    <property type="match status" value="1"/>
</dbReference>
<dbReference type="InterPro" id="IPR008144">
    <property type="entry name" value="Guanylate_kin-like_dom"/>
</dbReference>
<gene>
    <name evidence="9" type="primary">gmk</name>
    <name evidence="11" type="ORF">Acaty_c1954</name>
</gene>
<keyword evidence="6 9" id="KW-0418">Kinase</keyword>
<keyword evidence="5 9" id="KW-0547">Nucleotide-binding</keyword>
<dbReference type="InterPro" id="IPR017665">
    <property type="entry name" value="Guanylate_kinase"/>
</dbReference>
<evidence type="ECO:0000256" key="2">
    <source>
        <dbReference type="ARBA" id="ARBA00012961"/>
    </source>
</evidence>
<evidence type="ECO:0000313" key="11">
    <source>
        <dbReference type="EMBL" id="AIA55812.1"/>
    </source>
</evidence>
<evidence type="ECO:0000256" key="5">
    <source>
        <dbReference type="ARBA" id="ARBA00022741"/>
    </source>
</evidence>
<comment type="function">
    <text evidence="9">Essential for recycling GMP and indirectly, cGMP.</text>
</comment>
<keyword evidence="7 9" id="KW-0067">ATP-binding</keyword>
<comment type="catalytic activity">
    <reaction evidence="9">
        <text>GMP + ATP = GDP + ADP</text>
        <dbReference type="Rhea" id="RHEA:20780"/>
        <dbReference type="ChEBI" id="CHEBI:30616"/>
        <dbReference type="ChEBI" id="CHEBI:58115"/>
        <dbReference type="ChEBI" id="CHEBI:58189"/>
        <dbReference type="ChEBI" id="CHEBI:456216"/>
        <dbReference type="EC" id="2.7.4.8"/>
    </reaction>
</comment>
<dbReference type="GeneID" id="92931896"/>
<evidence type="ECO:0000256" key="4">
    <source>
        <dbReference type="ARBA" id="ARBA00022679"/>
    </source>
</evidence>
<proteinExistence type="inferred from homology"/>
<dbReference type="PROSITE" id="PS00856">
    <property type="entry name" value="GUANYLATE_KINASE_1"/>
    <property type="match status" value="1"/>
</dbReference>